<protein>
    <submittedName>
        <fullName evidence="1">Uncharacterized protein</fullName>
    </submittedName>
</protein>
<dbReference type="OrthoDB" id="2497321at2"/>
<organism evidence="1 2">
    <name type="scientific">Candidatus Desulfosporosinus infrequens</name>
    <dbReference type="NCBI Taxonomy" id="2043169"/>
    <lineage>
        <taxon>Bacteria</taxon>
        <taxon>Bacillati</taxon>
        <taxon>Bacillota</taxon>
        <taxon>Clostridia</taxon>
        <taxon>Eubacteriales</taxon>
        <taxon>Desulfitobacteriaceae</taxon>
        <taxon>Desulfosporosinus</taxon>
    </lineage>
</organism>
<accession>A0A2U3LN82</accession>
<gene>
    <name evidence="1" type="ORF">SBF1_660024</name>
</gene>
<evidence type="ECO:0000313" key="2">
    <source>
        <dbReference type="Proteomes" id="UP000238916"/>
    </source>
</evidence>
<sequence>MVYTPTNWQDRISGSPGQFSTTGTVPGNVVLTLNDSPSQAGTSVTAARMNNIENELAKLDNAVNPTGLTGATAATRYVGATVCGAPVTGTFLLGDFIVDQTGIMWICTVAGTPGTWVRTAQTGSQTFTSSGSFTVPAGIYRIFVKAWGGGGGGGSGGYAGVWLSVIPAQVIIITIDAGGASGVAGGLTTIGGIMATGGTQGATGGGNSSSCPSTGALMAQAVFQTMTPQGF</sequence>
<dbReference type="AlphaFoldDB" id="A0A2U3LN82"/>
<reference evidence="2" key="1">
    <citation type="submission" date="2018-02" db="EMBL/GenBank/DDBJ databases">
        <authorList>
            <person name="Hausmann B."/>
        </authorList>
    </citation>
    <scope>NUCLEOTIDE SEQUENCE [LARGE SCALE GENOMIC DNA]</scope>
    <source>
        <strain evidence="2">Peat soil MAG SbF1</strain>
    </source>
</reference>
<dbReference type="EMBL" id="OMOF01000623">
    <property type="protein sequence ID" value="SPF53383.1"/>
    <property type="molecule type" value="Genomic_DNA"/>
</dbReference>
<evidence type="ECO:0000313" key="1">
    <source>
        <dbReference type="EMBL" id="SPF53383.1"/>
    </source>
</evidence>
<dbReference type="Proteomes" id="UP000238916">
    <property type="component" value="Unassembled WGS sequence"/>
</dbReference>
<name>A0A2U3LN82_9FIRM</name>
<proteinExistence type="predicted"/>